<dbReference type="InterPro" id="IPR036390">
    <property type="entry name" value="WH_DNA-bd_sf"/>
</dbReference>
<evidence type="ECO:0000256" key="2">
    <source>
        <dbReference type="ARBA" id="ARBA00023125"/>
    </source>
</evidence>
<sequence length="141" mass="15821">MVHYYTNVLCTREAIPILDTDSMKPIYVQIAEWIESEIISGNLGTDEKVYSQYQLAEMFTINPATAAKGLNLLAEENILYKKRGLGMFVAAGARDAIIEKRKNETLKGLVRELVIEANRLNINRNELIGMIEAAEMGEGEK</sequence>
<dbReference type="CDD" id="cd07377">
    <property type="entry name" value="WHTH_GntR"/>
    <property type="match status" value="1"/>
</dbReference>
<keyword evidence="1" id="KW-0805">Transcription regulation</keyword>
<dbReference type="OrthoDB" id="162505at2"/>
<reference evidence="5 6" key="1">
    <citation type="journal article" date="2017" name="Int. J. Syst. Evol. Microbiol.">
        <title>Bacillus notoginsengisoli sp. nov., a novel bacterium isolated from the rhizosphere of Panax notoginseng.</title>
        <authorList>
            <person name="Zhang M.Y."/>
            <person name="Cheng J."/>
            <person name="Cai Y."/>
            <person name="Zhang T.Y."/>
            <person name="Wu Y.Y."/>
            <person name="Manikprabhu D."/>
            <person name="Li W.J."/>
            <person name="Zhang Y.X."/>
        </authorList>
    </citation>
    <scope>NUCLEOTIDE SEQUENCE [LARGE SCALE GENOMIC DNA]</scope>
    <source>
        <strain evidence="5 6">JCM 30743</strain>
    </source>
</reference>
<comment type="caution">
    <text evidence="5">The sequence shown here is derived from an EMBL/GenBank/DDBJ whole genome shotgun (WGS) entry which is preliminary data.</text>
</comment>
<dbReference type="PANTHER" id="PTHR38445">
    <property type="entry name" value="HTH-TYPE TRANSCRIPTIONAL REPRESSOR YTRA"/>
    <property type="match status" value="1"/>
</dbReference>
<dbReference type="Proteomes" id="UP000284416">
    <property type="component" value="Unassembled WGS sequence"/>
</dbReference>
<dbReference type="Pfam" id="PF00392">
    <property type="entry name" value="GntR"/>
    <property type="match status" value="1"/>
</dbReference>
<dbReference type="GO" id="GO:0003677">
    <property type="term" value="F:DNA binding"/>
    <property type="evidence" value="ECO:0007669"/>
    <property type="project" value="UniProtKB-KW"/>
</dbReference>
<name>A0A417YPF9_9BACI</name>
<accession>A0A417YPF9</accession>
<evidence type="ECO:0000256" key="3">
    <source>
        <dbReference type="ARBA" id="ARBA00023163"/>
    </source>
</evidence>
<proteinExistence type="predicted"/>
<dbReference type="InterPro" id="IPR036388">
    <property type="entry name" value="WH-like_DNA-bd_sf"/>
</dbReference>
<evidence type="ECO:0000313" key="5">
    <source>
        <dbReference type="EMBL" id="RHW35714.1"/>
    </source>
</evidence>
<evidence type="ECO:0000313" key="6">
    <source>
        <dbReference type="Proteomes" id="UP000284416"/>
    </source>
</evidence>
<evidence type="ECO:0000256" key="1">
    <source>
        <dbReference type="ARBA" id="ARBA00023015"/>
    </source>
</evidence>
<feature type="domain" description="HTH gntR-type" evidence="4">
    <location>
        <begin position="24"/>
        <end position="92"/>
    </location>
</feature>
<dbReference type="PROSITE" id="PS50949">
    <property type="entry name" value="HTH_GNTR"/>
    <property type="match status" value="1"/>
</dbReference>
<dbReference type="Gene3D" id="1.10.10.10">
    <property type="entry name" value="Winged helix-like DNA-binding domain superfamily/Winged helix DNA-binding domain"/>
    <property type="match status" value="1"/>
</dbReference>
<keyword evidence="6" id="KW-1185">Reference proteome</keyword>
<protein>
    <submittedName>
        <fullName evidence="5">GntR family transcriptional regulator</fullName>
    </submittedName>
</protein>
<evidence type="ECO:0000259" key="4">
    <source>
        <dbReference type="PROSITE" id="PS50949"/>
    </source>
</evidence>
<keyword evidence="2" id="KW-0238">DNA-binding</keyword>
<keyword evidence="3" id="KW-0804">Transcription</keyword>
<organism evidence="5 6">
    <name type="scientific">Neobacillus notoginsengisoli</name>
    <dbReference type="NCBI Taxonomy" id="1578198"/>
    <lineage>
        <taxon>Bacteria</taxon>
        <taxon>Bacillati</taxon>
        <taxon>Bacillota</taxon>
        <taxon>Bacilli</taxon>
        <taxon>Bacillales</taxon>
        <taxon>Bacillaceae</taxon>
        <taxon>Neobacillus</taxon>
    </lineage>
</organism>
<dbReference type="InterPro" id="IPR000524">
    <property type="entry name" value="Tscrpt_reg_HTH_GntR"/>
</dbReference>
<dbReference type="SUPFAM" id="SSF46785">
    <property type="entry name" value="Winged helix' DNA-binding domain"/>
    <property type="match status" value="1"/>
</dbReference>
<dbReference type="AlphaFoldDB" id="A0A417YPF9"/>
<gene>
    <name evidence="5" type="ORF">D1B31_18915</name>
</gene>
<dbReference type="PANTHER" id="PTHR38445:SF9">
    <property type="entry name" value="HTH-TYPE TRANSCRIPTIONAL REPRESSOR YTRA"/>
    <property type="match status" value="1"/>
</dbReference>
<dbReference type="SMART" id="SM00345">
    <property type="entry name" value="HTH_GNTR"/>
    <property type="match status" value="1"/>
</dbReference>
<dbReference type="EMBL" id="QWEG01000013">
    <property type="protein sequence ID" value="RHW35714.1"/>
    <property type="molecule type" value="Genomic_DNA"/>
</dbReference>
<dbReference type="GO" id="GO:0003700">
    <property type="term" value="F:DNA-binding transcription factor activity"/>
    <property type="evidence" value="ECO:0007669"/>
    <property type="project" value="InterPro"/>
</dbReference>